<evidence type="ECO:0000259" key="1">
    <source>
        <dbReference type="PROSITE" id="PS50878"/>
    </source>
</evidence>
<dbReference type="Pfam" id="PF00078">
    <property type="entry name" value="RVT_1"/>
    <property type="match status" value="1"/>
</dbReference>
<reference evidence="2" key="1">
    <citation type="journal article" date="2015" name="Nature">
        <title>Complex archaea that bridge the gap between prokaryotes and eukaryotes.</title>
        <authorList>
            <person name="Spang A."/>
            <person name="Saw J.H."/>
            <person name="Jorgensen S.L."/>
            <person name="Zaremba-Niedzwiedzka K."/>
            <person name="Martijn J."/>
            <person name="Lind A.E."/>
            <person name="van Eijk R."/>
            <person name="Schleper C."/>
            <person name="Guy L."/>
            <person name="Ettema T.J."/>
        </authorList>
    </citation>
    <scope>NUCLEOTIDE SEQUENCE</scope>
</reference>
<protein>
    <recommendedName>
        <fullName evidence="1">Reverse transcriptase domain-containing protein</fullName>
    </recommendedName>
</protein>
<gene>
    <name evidence="2" type="ORF">LCGC14_0706760</name>
</gene>
<dbReference type="InterPro" id="IPR000477">
    <property type="entry name" value="RT_dom"/>
</dbReference>
<dbReference type="Pfam" id="PF08388">
    <property type="entry name" value="GIIM"/>
    <property type="match status" value="1"/>
</dbReference>
<dbReference type="AlphaFoldDB" id="A0A0F9TNW4"/>
<comment type="caution">
    <text evidence="2">The sequence shown here is derived from an EMBL/GenBank/DDBJ whole genome shotgun (WGS) entry which is preliminary data.</text>
</comment>
<sequence>MQSIEQIYRHDGWWEEVNFSQLESDVRRLQGRIYSVSKKGDKKGVRNLMRLLVRSETAKLFAIYLITQKNEGRKTPGIDGKVYLTPEERMELTKEKFDYKTYRFQPVLRKYIPKNMGDWRSKRYHRRRAKPEGVKMRPLGMMTIKDRIMTTIISFALTAKWEAILEPNVMGFRPGRSTQDAMKRIYHELDGKNRVILDADLSGFFDNIKHDAILSWLNAFSRVIKRCLKAGIIDGGKLQKTKKGIVQGSPISPVLANIALHGLQELFGAFTNNKRYLLPQRKQGNNRDICVVRYADDFVITAPSKITLEQWVLPKLRKFLEIRGIQLNEKKTKIKTKKKGFNFLGFTIEQPRRKLFMRPQDEKIKKFLNRLREIMWSNKQMEQRKLIRKLNPVLRGWAMYYRYSDANRAFEIVDYAFWRLLWRWAKRRHPHQGKKWILNKYFGKIGEANWVFRDKKTGYSLIQLVNIKRLNYKFIVGTLSPYDPNPTVKKIWERKGYMNIRHAMT</sequence>
<dbReference type="PANTHER" id="PTHR34047">
    <property type="entry name" value="NUCLEAR INTRON MATURASE 1, MITOCHONDRIAL-RELATED"/>
    <property type="match status" value="1"/>
</dbReference>
<dbReference type="SUPFAM" id="SSF56672">
    <property type="entry name" value="DNA/RNA polymerases"/>
    <property type="match status" value="1"/>
</dbReference>
<dbReference type="PROSITE" id="PS50878">
    <property type="entry name" value="RT_POL"/>
    <property type="match status" value="1"/>
</dbReference>
<organism evidence="2">
    <name type="scientific">marine sediment metagenome</name>
    <dbReference type="NCBI Taxonomy" id="412755"/>
    <lineage>
        <taxon>unclassified sequences</taxon>
        <taxon>metagenomes</taxon>
        <taxon>ecological metagenomes</taxon>
    </lineage>
</organism>
<dbReference type="Gene3D" id="3.30.70.270">
    <property type="match status" value="1"/>
</dbReference>
<dbReference type="CDD" id="cd01651">
    <property type="entry name" value="RT_G2_intron"/>
    <property type="match status" value="1"/>
</dbReference>
<name>A0A0F9TNW4_9ZZZZ</name>
<dbReference type="Pfam" id="PF13655">
    <property type="entry name" value="RVT_N"/>
    <property type="match status" value="1"/>
</dbReference>
<dbReference type="InterPro" id="IPR051083">
    <property type="entry name" value="GrpII_Intron_Splice-Mob/Def"/>
</dbReference>
<proteinExistence type="predicted"/>
<dbReference type="EMBL" id="LAZR01001536">
    <property type="protein sequence ID" value="KKN43093.1"/>
    <property type="molecule type" value="Genomic_DNA"/>
</dbReference>
<evidence type="ECO:0000313" key="2">
    <source>
        <dbReference type="EMBL" id="KKN43093.1"/>
    </source>
</evidence>
<dbReference type="PANTHER" id="PTHR34047:SF8">
    <property type="entry name" value="PROTEIN YKFC"/>
    <property type="match status" value="1"/>
</dbReference>
<dbReference type="InterPro" id="IPR043502">
    <property type="entry name" value="DNA/RNA_pol_sf"/>
</dbReference>
<dbReference type="InterPro" id="IPR013597">
    <property type="entry name" value="Mat_intron_G2"/>
</dbReference>
<dbReference type="InterPro" id="IPR025960">
    <property type="entry name" value="RVT_N"/>
</dbReference>
<dbReference type="InterPro" id="IPR043128">
    <property type="entry name" value="Rev_trsase/Diguanyl_cyclase"/>
</dbReference>
<feature type="domain" description="Reverse transcriptase" evidence="1">
    <location>
        <begin position="93"/>
        <end position="348"/>
    </location>
</feature>
<accession>A0A0F9TNW4</accession>